<evidence type="ECO:0000259" key="4">
    <source>
        <dbReference type="Pfam" id="PF00891"/>
    </source>
</evidence>
<dbReference type="PANTHER" id="PTHR43712:SF2">
    <property type="entry name" value="O-METHYLTRANSFERASE CICE"/>
    <property type="match status" value="1"/>
</dbReference>
<dbReference type="InterPro" id="IPR036388">
    <property type="entry name" value="WH-like_DNA-bd_sf"/>
</dbReference>
<evidence type="ECO:0000256" key="3">
    <source>
        <dbReference type="ARBA" id="ARBA00022691"/>
    </source>
</evidence>
<keyword evidence="7" id="KW-1185">Reference proteome</keyword>
<evidence type="ECO:0000313" key="6">
    <source>
        <dbReference type="EMBL" id="KAF8475295.1"/>
    </source>
</evidence>
<evidence type="ECO:0000313" key="7">
    <source>
        <dbReference type="Proteomes" id="UP000759537"/>
    </source>
</evidence>
<dbReference type="InterPro" id="IPR029063">
    <property type="entry name" value="SAM-dependent_MTases_sf"/>
</dbReference>
<dbReference type="GO" id="GO:0008171">
    <property type="term" value="F:O-methyltransferase activity"/>
    <property type="evidence" value="ECO:0007669"/>
    <property type="project" value="InterPro"/>
</dbReference>
<dbReference type="Pfam" id="PF00891">
    <property type="entry name" value="Methyltransf_2"/>
    <property type="match status" value="1"/>
</dbReference>
<dbReference type="Gene3D" id="1.10.10.10">
    <property type="entry name" value="Winged helix-like DNA-binding domain superfamily/Winged helix DNA-binding domain"/>
    <property type="match status" value="1"/>
</dbReference>
<dbReference type="PROSITE" id="PS51683">
    <property type="entry name" value="SAM_OMT_II"/>
    <property type="match status" value="1"/>
</dbReference>
<dbReference type="OrthoDB" id="2410195at2759"/>
<dbReference type="InterPro" id="IPR036390">
    <property type="entry name" value="WH_DNA-bd_sf"/>
</dbReference>
<dbReference type="GO" id="GO:0032259">
    <property type="term" value="P:methylation"/>
    <property type="evidence" value="ECO:0007669"/>
    <property type="project" value="UniProtKB-KW"/>
</dbReference>
<evidence type="ECO:0000256" key="1">
    <source>
        <dbReference type="ARBA" id="ARBA00022603"/>
    </source>
</evidence>
<dbReference type="Gene3D" id="3.40.50.150">
    <property type="entry name" value="Vaccinia Virus protein VP39"/>
    <property type="match status" value="1"/>
</dbReference>
<dbReference type="Pfam" id="PF08100">
    <property type="entry name" value="Dimerisation"/>
    <property type="match status" value="1"/>
</dbReference>
<protein>
    <submittedName>
        <fullName evidence="6">S-adenosyl-L-methionine-dependent methyltransferase</fullName>
    </submittedName>
</protein>
<keyword evidence="1 6" id="KW-0489">Methyltransferase</keyword>
<feature type="domain" description="O-methyltransferase dimerisation" evidence="5">
    <location>
        <begin position="107"/>
        <end position="181"/>
    </location>
</feature>
<evidence type="ECO:0000256" key="2">
    <source>
        <dbReference type="ARBA" id="ARBA00022679"/>
    </source>
</evidence>
<proteinExistence type="predicted"/>
<name>A0A9P5T5Q4_9AGAM</name>
<dbReference type="InterPro" id="IPR016461">
    <property type="entry name" value="COMT-like"/>
</dbReference>
<keyword evidence="2" id="KW-0808">Transferase</keyword>
<organism evidence="6 7">
    <name type="scientific">Russula ochroleuca</name>
    <dbReference type="NCBI Taxonomy" id="152965"/>
    <lineage>
        <taxon>Eukaryota</taxon>
        <taxon>Fungi</taxon>
        <taxon>Dikarya</taxon>
        <taxon>Basidiomycota</taxon>
        <taxon>Agaricomycotina</taxon>
        <taxon>Agaricomycetes</taxon>
        <taxon>Russulales</taxon>
        <taxon>Russulaceae</taxon>
        <taxon>Russula</taxon>
    </lineage>
</organism>
<comment type="caution">
    <text evidence="6">The sequence shown here is derived from an EMBL/GenBank/DDBJ whole genome shotgun (WGS) entry which is preliminary data.</text>
</comment>
<dbReference type="SUPFAM" id="SSF46785">
    <property type="entry name" value="Winged helix' DNA-binding domain"/>
    <property type="match status" value="1"/>
</dbReference>
<dbReference type="InterPro" id="IPR012967">
    <property type="entry name" value="COMT_dimerisation"/>
</dbReference>
<dbReference type="GO" id="GO:0046983">
    <property type="term" value="F:protein dimerization activity"/>
    <property type="evidence" value="ECO:0007669"/>
    <property type="project" value="InterPro"/>
</dbReference>
<sequence>MSLSVPHPLSSQSATPIDQYAAGVQQDAIAELKALANIIQSSIEQIEEVATANSFTFPSPDSTFSPESEAPRMHPAIQSAGSLIASAATQLITLVRPAPHTLFDITVQFHVSTALRTAVSTHVAEILRDAGPKGKQVSEIAQPTNVHPGKLARVLRLLVTNHVFKEVSPDVFANNRLSSALDTGKSVEELLASPESKHIGTSGITSWIEIVLDVAFKSSSYLTETLLDPEFGHAYEPNKTAFNKAYNVEEDMWSWFERPENRWHVVRFGAAMNGLKNASPANAILEGYDWERLPEGSLVVDVGGGVGAQCLTLAKHHPQLHFVIQDRESVLGDATDYWKKNMPDALESGRVKIQGQNFFDPQPARHDDDNSEDVSVFLLSKILHDWADEYCLTILKHLRAAAGPKTQLLIVDQAMSFACDEPSAQKIPGAELPVPPQPLLRNMGRAALSAYTEDVMMMGFYNGQERTITYLRALLDQARWRLTAVHYDEPSVRRHQKVIAVPI</sequence>
<dbReference type="AlphaFoldDB" id="A0A9P5T5Q4"/>
<dbReference type="Proteomes" id="UP000759537">
    <property type="component" value="Unassembled WGS sequence"/>
</dbReference>
<evidence type="ECO:0000259" key="5">
    <source>
        <dbReference type="Pfam" id="PF08100"/>
    </source>
</evidence>
<reference evidence="6" key="2">
    <citation type="journal article" date="2020" name="Nat. Commun.">
        <title>Large-scale genome sequencing of mycorrhizal fungi provides insights into the early evolution of symbiotic traits.</title>
        <authorList>
            <person name="Miyauchi S."/>
            <person name="Kiss E."/>
            <person name="Kuo A."/>
            <person name="Drula E."/>
            <person name="Kohler A."/>
            <person name="Sanchez-Garcia M."/>
            <person name="Morin E."/>
            <person name="Andreopoulos B."/>
            <person name="Barry K.W."/>
            <person name="Bonito G."/>
            <person name="Buee M."/>
            <person name="Carver A."/>
            <person name="Chen C."/>
            <person name="Cichocki N."/>
            <person name="Clum A."/>
            <person name="Culley D."/>
            <person name="Crous P.W."/>
            <person name="Fauchery L."/>
            <person name="Girlanda M."/>
            <person name="Hayes R.D."/>
            <person name="Keri Z."/>
            <person name="LaButti K."/>
            <person name="Lipzen A."/>
            <person name="Lombard V."/>
            <person name="Magnuson J."/>
            <person name="Maillard F."/>
            <person name="Murat C."/>
            <person name="Nolan M."/>
            <person name="Ohm R.A."/>
            <person name="Pangilinan J."/>
            <person name="Pereira M.F."/>
            <person name="Perotto S."/>
            <person name="Peter M."/>
            <person name="Pfister S."/>
            <person name="Riley R."/>
            <person name="Sitrit Y."/>
            <person name="Stielow J.B."/>
            <person name="Szollosi G."/>
            <person name="Zifcakova L."/>
            <person name="Stursova M."/>
            <person name="Spatafora J.W."/>
            <person name="Tedersoo L."/>
            <person name="Vaario L.M."/>
            <person name="Yamada A."/>
            <person name="Yan M."/>
            <person name="Wang P."/>
            <person name="Xu J."/>
            <person name="Bruns T."/>
            <person name="Baldrian P."/>
            <person name="Vilgalys R."/>
            <person name="Dunand C."/>
            <person name="Henrissat B."/>
            <person name="Grigoriev I.V."/>
            <person name="Hibbett D."/>
            <person name="Nagy L.G."/>
            <person name="Martin F.M."/>
        </authorList>
    </citation>
    <scope>NUCLEOTIDE SEQUENCE</scope>
    <source>
        <strain evidence="6">Prilba</strain>
    </source>
</reference>
<dbReference type="InterPro" id="IPR001077">
    <property type="entry name" value="COMT_C"/>
</dbReference>
<accession>A0A9P5T5Q4</accession>
<dbReference type="EMBL" id="WHVB01000016">
    <property type="protein sequence ID" value="KAF8475295.1"/>
    <property type="molecule type" value="Genomic_DNA"/>
</dbReference>
<gene>
    <name evidence="6" type="ORF">DFH94DRAFT_654568</name>
</gene>
<reference evidence="6" key="1">
    <citation type="submission" date="2019-10" db="EMBL/GenBank/DDBJ databases">
        <authorList>
            <consortium name="DOE Joint Genome Institute"/>
            <person name="Kuo A."/>
            <person name="Miyauchi S."/>
            <person name="Kiss E."/>
            <person name="Drula E."/>
            <person name="Kohler A."/>
            <person name="Sanchez-Garcia M."/>
            <person name="Andreopoulos B."/>
            <person name="Barry K.W."/>
            <person name="Bonito G."/>
            <person name="Buee M."/>
            <person name="Carver A."/>
            <person name="Chen C."/>
            <person name="Cichocki N."/>
            <person name="Clum A."/>
            <person name="Culley D."/>
            <person name="Crous P.W."/>
            <person name="Fauchery L."/>
            <person name="Girlanda M."/>
            <person name="Hayes R."/>
            <person name="Keri Z."/>
            <person name="LaButti K."/>
            <person name="Lipzen A."/>
            <person name="Lombard V."/>
            <person name="Magnuson J."/>
            <person name="Maillard F."/>
            <person name="Morin E."/>
            <person name="Murat C."/>
            <person name="Nolan M."/>
            <person name="Ohm R."/>
            <person name="Pangilinan J."/>
            <person name="Pereira M."/>
            <person name="Perotto S."/>
            <person name="Peter M."/>
            <person name="Riley R."/>
            <person name="Sitrit Y."/>
            <person name="Stielow B."/>
            <person name="Szollosi G."/>
            <person name="Zifcakova L."/>
            <person name="Stursova M."/>
            <person name="Spatafora J.W."/>
            <person name="Tedersoo L."/>
            <person name="Vaario L.-M."/>
            <person name="Yamada A."/>
            <person name="Yan M."/>
            <person name="Wang P."/>
            <person name="Xu J."/>
            <person name="Bruns T."/>
            <person name="Baldrian P."/>
            <person name="Vilgalys R."/>
            <person name="Henrissat B."/>
            <person name="Grigoriev I.V."/>
            <person name="Hibbett D."/>
            <person name="Nagy L.G."/>
            <person name="Martin F.M."/>
        </authorList>
    </citation>
    <scope>NUCLEOTIDE SEQUENCE</scope>
    <source>
        <strain evidence="6">Prilba</strain>
    </source>
</reference>
<dbReference type="PANTHER" id="PTHR43712">
    <property type="entry name" value="PUTATIVE (AFU_ORTHOLOGUE AFUA_4G14580)-RELATED"/>
    <property type="match status" value="1"/>
</dbReference>
<keyword evidence="3" id="KW-0949">S-adenosyl-L-methionine</keyword>
<dbReference type="SUPFAM" id="SSF53335">
    <property type="entry name" value="S-adenosyl-L-methionine-dependent methyltransferases"/>
    <property type="match status" value="1"/>
</dbReference>
<feature type="domain" description="O-methyltransferase C-terminal" evidence="4">
    <location>
        <begin position="239"/>
        <end position="422"/>
    </location>
</feature>